<sequence>MVLINLEIKTSWMKKYLIPILLIILSGCAKQVVGEYTYAPCGSILNQTYISDSLDLYMTTFGDTDINLSRKGYPGLKLKKQIFLFNNSDKKNGFDINIFQFTSLEEYEKKILDRNLKSLTFYKIDSNRKSDSSFMVHYQKKNKEIIERIVKLDENSFLRIVASANQNSNIINTDYLKHITEEQMKLSKIGVFKELQSYKNNFFVLRTKLDSLFKNNPSYQIRYLQKLYPAAQITDTMSWQRLLIEYVNLYNSIGSYGNSLHHLKMYEQLSKKNKAPYKDVGTNITLQNLEEFINSQDSNLDVIILNDDHSYPRSRWVASLFLDLLRERGFKYLAVETLTNWKDRDFVTVINFGDGYYSEEPTFNIFLRLAVEKGFKLIPYENYEACQPFTEEDKNDRFFCSNFREYNQAKNIAKIFENEPEAKVFVYAGHGHGKKIKSGSFNPMGSVLSEMLLDKKIVSIDQISFMSRIGQDQNYLKELRKEWESLEPNFLIIENSNEYFTLNKGYDAMLLHPEINFESQDPKEFSKWFYSKNKINNSKIKILKNREAHRIKVYIQDSKVIDECRQMPVFQFNEILKDDLEIFLPSQFKYVINFYDKYDNLINSKSVNPNASNSK</sequence>
<comment type="caution">
    <text evidence="1">The sequence shown here is derived from an EMBL/GenBank/DDBJ whole genome shotgun (WGS) entry which is preliminary data.</text>
</comment>
<keyword evidence="2" id="KW-1185">Reference proteome</keyword>
<dbReference type="Proteomes" id="UP000005938">
    <property type="component" value="Unassembled WGS sequence"/>
</dbReference>
<dbReference type="eggNOG" id="ENOG5031C2Q">
    <property type="taxonomic scope" value="Bacteria"/>
</dbReference>
<protein>
    <submittedName>
        <fullName evidence="1">Uncharacterized protein</fullName>
    </submittedName>
</protein>
<organism evidence="1 2">
    <name type="scientific">Imtechella halotolerans K1</name>
    <dbReference type="NCBI Taxonomy" id="946077"/>
    <lineage>
        <taxon>Bacteria</taxon>
        <taxon>Pseudomonadati</taxon>
        <taxon>Bacteroidota</taxon>
        <taxon>Flavobacteriia</taxon>
        <taxon>Flavobacteriales</taxon>
        <taxon>Flavobacteriaceae</taxon>
        <taxon>Imtechella</taxon>
    </lineage>
</organism>
<evidence type="ECO:0000313" key="1">
    <source>
        <dbReference type="EMBL" id="EID75375.1"/>
    </source>
</evidence>
<dbReference type="EMBL" id="AJJU01000005">
    <property type="protein sequence ID" value="EID75375.1"/>
    <property type="molecule type" value="Genomic_DNA"/>
</dbReference>
<reference evidence="1 2" key="1">
    <citation type="journal article" date="2012" name="J. Bacteriol.">
        <title>Genome Sequence of the Halotolerant Bacterium Imtechella halotolerans K1T.</title>
        <authorList>
            <person name="Kumar S."/>
            <person name="Vikram S."/>
            <person name="Subramanian S."/>
            <person name="Raghava G.P."/>
            <person name="Pinnaka A.K."/>
        </authorList>
    </citation>
    <scope>NUCLEOTIDE SEQUENCE [LARGE SCALE GENOMIC DNA]</scope>
    <source>
        <strain evidence="1 2">K1</strain>
    </source>
</reference>
<dbReference type="AlphaFoldDB" id="I0WG59"/>
<gene>
    <name evidence="1" type="ORF">W5A_06421</name>
</gene>
<evidence type="ECO:0000313" key="2">
    <source>
        <dbReference type="Proteomes" id="UP000005938"/>
    </source>
</evidence>
<name>I0WG59_9FLAO</name>
<proteinExistence type="predicted"/>
<accession>I0WG59</accession>